<feature type="region of interest" description="Disordered" evidence="2">
    <location>
        <begin position="298"/>
        <end position="322"/>
    </location>
</feature>
<dbReference type="Proteomes" id="UP001492380">
    <property type="component" value="Unassembled WGS sequence"/>
</dbReference>
<proteinExistence type="predicted"/>
<keyword evidence="4" id="KW-1185">Reference proteome</keyword>
<comment type="caution">
    <text evidence="3">The sequence shown here is derived from an EMBL/GenBank/DDBJ whole genome shotgun (WGS) entry which is preliminary data.</text>
</comment>
<accession>A0ABR1YKY5</accession>
<protein>
    <submittedName>
        <fullName evidence="3">Uncharacterized protein</fullName>
    </submittedName>
</protein>
<feature type="coiled-coil region" evidence="1">
    <location>
        <begin position="80"/>
        <end position="107"/>
    </location>
</feature>
<organism evidence="3 4">
    <name type="scientific">Phyllosticta capitalensis</name>
    <dbReference type="NCBI Taxonomy" id="121624"/>
    <lineage>
        <taxon>Eukaryota</taxon>
        <taxon>Fungi</taxon>
        <taxon>Dikarya</taxon>
        <taxon>Ascomycota</taxon>
        <taxon>Pezizomycotina</taxon>
        <taxon>Dothideomycetes</taxon>
        <taxon>Dothideomycetes incertae sedis</taxon>
        <taxon>Botryosphaeriales</taxon>
        <taxon>Phyllostictaceae</taxon>
        <taxon>Phyllosticta</taxon>
    </lineage>
</organism>
<keyword evidence="1" id="KW-0175">Coiled coil</keyword>
<reference evidence="3 4" key="1">
    <citation type="submission" date="2024-04" db="EMBL/GenBank/DDBJ databases">
        <title>Phyllosticta paracitricarpa is synonymous to the EU quarantine fungus P. citricarpa based on phylogenomic analyses.</title>
        <authorList>
            <consortium name="Lawrence Berkeley National Laboratory"/>
            <person name="Van Ingen-Buijs V.A."/>
            <person name="Van Westerhoven A.C."/>
            <person name="Haridas S."/>
            <person name="Skiadas P."/>
            <person name="Martin F."/>
            <person name="Groenewald J.Z."/>
            <person name="Crous P.W."/>
            <person name="Seidl M.F."/>
        </authorList>
    </citation>
    <scope>NUCLEOTIDE SEQUENCE [LARGE SCALE GENOMIC DNA]</scope>
    <source>
        <strain evidence="3 4">CBS 123374</strain>
    </source>
</reference>
<name>A0ABR1YKY5_9PEZI</name>
<feature type="coiled-coil region" evidence="1">
    <location>
        <begin position="141"/>
        <end position="189"/>
    </location>
</feature>
<evidence type="ECO:0000313" key="4">
    <source>
        <dbReference type="Proteomes" id="UP001492380"/>
    </source>
</evidence>
<feature type="compositionally biased region" description="Acidic residues" evidence="2">
    <location>
        <begin position="298"/>
        <end position="319"/>
    </location>
</feature>
<feature type="coiled-coil region" evidence="1">
    <location>
        <begin position="369"/>
        <end position="396"/>
    </location>
</feature>
<sequence>MSCSCSNISWKFLENLEDPLAMRMSKLREKTKEQVSKEVDAMFESLRSRYEKENPERLDQLAENIKVVKEEGIVIHDCELIKLYQKLASRRREVERLQGEHDKEMRRLVFEFAKKQTNTIFLTSSVADILCNELGRIKPERDQAVRKAESDGNRAQRLEKEVLLLRADLKKQTNLVRDLTKNYDKMRAVLEPNSTTMAELQEVADIFWSIKPVKERKKWLKNIRAAIDQMDVELASIQHVLMADYKGELSPPEQLFETDITKMSSHLALETVVNEFKVCVERMRQLQLAFGIDDAEDDCDEMDTSDDDKMDDADDADDMKEEKEDAAVATTRALNAATSPSSALADLHAQLARLKLQHTQQAGERDDALQHCTQIIQRLEDEAAGLQRELLLRIRELQQVVRERDALKKANAEKPLW</sequence>
<evidence type="ECO:0000313" key="3">
    <source>
        <dbReference type="EMBL" id="KAK8231916.1"/>
    </source>
</evidence>
<dbReference type="EMBL" id="JBBWRZ010000007">
    <property type="protein sequence ID" value="KAK8231916.1"/>
    <property type="molecule type" value="Genomic_DNA"/>
</dbReference>
<evidence type="ECO:0000256" key="2">
    <source>
        <dbReference type="SAM" id="MobiDB-lite"/>
    </source>
</evidence>
<gene>
    <name evidence="3" type="ORF">HDK90DRAFT_511901</name>
</gene>
<evidence type="ECO:0000256" key="1">
    <source>
        <dbReference type="SAM" id="Coils"/>
    </source>
</evidence>